<reference evidence="2 3" key="1">
    <citation type="submission" date="2018-04" db="EMBL/GenBank/DDBJ databases">
        <title>Complete genome sequences of new Aeromonas and Pseudomonas phages promising in phage therapy dedicated to aquaculture.</title>
        <authorList>
            <person name="Kolsut J."/>
            <person name="Wojcik E."/>
            <person name="Wojtasik A."/>
            <person name="Dastych J."/>
        </authorList>
    </citation>
    <scope>NUCLEOTIDE SEQUENCE [LARGE SCALE GENOMIC DNA]</scope>
</reference>
<proteinExistence type="predicted"/>
<protein>
    <submittedName>
        <fullName evidence="2">Uncharacterized protein</fullName>
    </submittedName>
</protein>
<sequence>MAMMHEKSHAREGRGSGNARSENWYNSPLWKNTGPNKKPGVVKEQIPEDQLTDEQKLRRRQQELLRSIY</sequence>
<feature type="compositionally biased region" description="Basic and acidic residues" evidence="1">
    <location>
        <begin position="1"/>
        <end position="14"/>
    </location>
</feature>
<dbReference type="EMBL" id="MH179476">
    <property type="protein sequence ID" value="AWH14751.1"/>
    <property type="molecule type" value="Genomic_DNA"/>
</dbReference>
<dbReference type="Proteomes" id="UP000246321">
    <property type="component" value="Segment"/>
</dbReference>
<evidence type="ECO:0000256" key="1">
    <source>
        <dbReference type="SAM" id="MobiDB-lite"/>
    </source>
</evidence>
<dbReference type="KEGG" id="vg:65113123"/>
<dbReference type="RefSeq" id="YP_010095487.1">
    <property type="nucleotide sequence ID" value="NC_055746.1"/>
</dbReference>
<accession>A0A2S1PDW4</accession>
<evidence type="ECO:0000313" key="2">
    <source>
        <dbReference type="EMBL" id="AWH14751.1"/>
    </source>
</evidence>
<feature type="compositionally biased region" description="Polar residues" evidence="1">
    <location>
        <begin position="18"/>
        <end position="35"/>
    </location>
</feature>
<feature type="region of interest" description="Disordered" evidence="1">
    <location>
        <begin position="1"/>
        <end position="57"/>
    </location>
</feature>
<organism evidence="2 3">
    <name type="scientific">Aeromonas phage 50AhydR13PP</name>
    <dbReference type="NCBI Taxonomy" id="2163978"/>
    <lineage>
        <taxon>Viruses</taxon>
        <taxon>Duplodnaviria</taxon>
        <taxon>Heunggongvirae</taxon>
        <taxon>Uroviricota</taxon>
        <taxon>Caudoviricetes</taxon>
        <taxon>Pantevenvirales</taxon>
        <taxon>Straboviridae</taxon>
        <taxon>Tulanevirus</taxon>
        <taxon>Tulanevirus 50ahydr13pp</taxon>
    </lineage>
</organism>
<keyword evidence="3" id="KW-1185">Reference proteome</keyword>
<dbReference type="GeneID" id="65113123"/>
<evidence type="ECO:0000313" key="3">
    <source>
        <dbReference type="Proteomes" id="UP000246321"/>
    </source>
</evidence>
<name>A0A2S1PDW4_9CAUD</name>